<dbReference type="OrthoDB" id="9809275at2"/>
<name>A0A084IG30_SALHC</name>
<evidence type="ECO:0000313" key="3">
    <source>
        <dbReference type="Proteomes" id="UP000028302"/>
    </source>
</evidence>
<dbReference type="Gene3D" id="3.30.200.20">
    <property type="entry name" value="Phosphorylase Kinase, domain 1"/>
    <property type="match status" value="1"/>
</dbReference>
<evidence type="ECO:0000313" key="2">
    <source>
        <dbReference type="EMBL" id="KEZ75664.1"/>
    </source>
</evidence>
<dbReference type="STRING" id="1304275.C41B8_18862"/>
<reference evidence="2 3" key="1">
    <citation type="submission" date="2013-03" db="EMBL/GenBank/DDBJ databases">
        <title>Salinisphaera hydrothermalis C41B8 Genome Sequencing.</title>
        <authorList>
            <person name="Li C."/>
            <person name="Lai Q."/>
            <person name="Shao Z."/>
        </authorList>
    </citation>
    <scope>NUCLEOTIDE SEQUENCE [LARGE SCALE GENOMIC DNA]</scope>
    <source>
        <strain evidence="2 3">C41B8</strain>
    </source>
</reference>
<dbReference type="InterPro" id="IPR011009">
    <property type="entry name" value="Kinase-like_dom_sf"/>
</dbReference>
<feature type="domain" description="Aminoglycoside phosphotransferase" evidence="1">
    <location>
        <begin position="43"/>
        <end position="261"/>
    </location>
</feature>
<dbReference type="Gene3D" id="3.90.1200.10">
    <property type="match status" value="1"/>
</dbReference>
<evidence type="ECO:0000259" key="1">
    <source>
        <dbReference type="Pfam" id="PF01636"/>
    </source>
</evidence>
<dbReference type="InterPro" id="IPR002575">
    <property type="entry name" value="Aminoglycoside_PTrfase"/>
</dbReference>
<dbReference type="Pfam" id="PF01636">
    <property type="entry name" value="APH"/>
    <property type="match status" value="1"/>
</dbReference>
<accession>A0A084IG30</accession>
<dbReference type="eggNOG" id="COG3178">
    <property type="taxonomic scope" value="Bacteria"/>
</dbReference>
<dbReference type="SUPFAM" id="SSF56112">
    <property type="entry name" value="Protein kinase-like (PK-like)"/>
    <property type="match status" value="1"/>
</dbReference>
<dbReference type="GO" id="GO:0016740">
    <property type="term" value="F:transferase activity"/>
    <property type="evidence" value="ECO:0007669"/>
    <property type="project" value="UniProtKB-KW"/>
</dbReference>
<comment type="caution">
    <text evidence="2">The sequence shown here is derived from an EMBL/GenBank/DDBJ whole genome shotgun (WGS) entry which is preliminary data.</text>
</comment>
<dbReference type="Proteomes" id="UP000028302">
    <property type="component" value="Unassembled WGS sequence"/>
</dbReference>
<protein>
    <submittedName>
        <fullName evidence="2">Aminoglycoside phosphotransferase</fullName>
    </submittedName>
</protein>
<dbReference type="AlphaFoldDB" id="A0A084IG30"/>
<keyword evidence="2" id="KW-0808">Transferase</keyword>
<dbReference type="EMBL" id="APNK01000066">
    <property type="protein sequence ID" value="KEZ75664.1"/>
    <property type="molecule type" value="Genomic_DNA"/>
</dbReference>
<organism evidence="2 3">
    <name type="scientific">Salinisphaera hydrothermalis (strain C41B8)</name>
    <dbReference type="NCBI Taxonomy" id="1304275"/>
    <lineage>
        <taxon>Bacteria</taxon>
        <taxon>Pseudomonadati</taxon>
        <taxon>Pseudomonadota</taxon>
        <taxon>Gammaproteobacteria</taxon>
        <taxon>Salinisphaerales</taxon>
        <taxon>Salinisphaeraceae</taxon>
        <taxon>Salinisphaera</taxon>
    </lineage>
</organism>
<sequence>MRTAARPRNASRIGLLVNQVADLRYEQLVAWFAARIDGSLAWETVSADASRRRYFRARQGERSWIAVDAPPEYENVEAFVRIAGLLHAAGLNAPEVLDHDATHGFMCLSDLGDRTYLSVLDEDNADALFGAAIGALLDWQGASRPGVLPDYDRATFAREMGLFKQWYIAGELEHELSMRDERAIDAAFDFILDRLEAQPPVYVHRDYMLRNLMICHPLPGVLDFQDARYGPATYDVASLFRDAFISWPANRVDGWIRHYWDGAIGRELPVANDWSVFCEDIALTGAQRHLKILGLFVRIARRDGKPQYAADLDRFRNYLRPVVTSFDELAPLAPFIEASAS</sequence>
<proteinExistence type="predicted"/>
<gene>
    <name evidence="2" type="ORF">C41B8_18862</name>
</gene>
<keyword evidence="3" id="KW-1185">Reference proteome</keyword>